<reference evidence="8" key="1">
    <citation type="submission" date="2020-03" db="EMBL/GenBank/DDBJ databases">
        <title>FDA dAtabase for Regulatory Grade micrObial Sequences (FDA-ARGOS): Supporting development and validation of Infectious Disease Dx tests.</title>
        <authorList>
            <person name="Campos J."/>
            <person name="Goldberg B."/>
            <person name="Tallon L."/>
            <person name="Sadzewicz L."/>
            <person name="Vavikolanu K."/>
            <person name="Mehta A."/>
            <person name="Aluvathingal J."/>
            <person name="Nadendla S."/>
            <person name="Nandy P."/>
            <person name="Geyer C."/>
            <person name="Yan Y."/>
            <person name="Sichtig H."/>
        </authorList>
    </citation>
    <scope>NUCLEOTIDE SEQUENCE [LARGE SCALE GENOMIC DNA]</scope>
    <source>
        <strain evidence="8">FDAARGOS_652</strain>
    </source>
</reference>
<dbReference type="PROSITE" id="PS51299">
    <property type="entry name" value="HTH_APSES"/>
    <property type="match status" value="1"/>
</dbReference>
<dbReference type="GO" id="GO:0033309">
    <property type="term" value="C:SBF transcription complex"/>
    <property type="evidence" value="ECO:0007669"/>
    <property type="project" value="TreeGrafter"/>
</dbReference>
<name>A0A8X7TC94_CANPA</name>
<dbReference type="GO" id="GO:0030907">
    <property type="term" value="C:MBF transcription complex"/>
    <property type="evidence" value="ECO:0007669"/>
    <property type="project" value="UniProtKB-ARBA"/>
</dbReference>
<feature type="compositionally biased region" description="Polar residues" evidence="6">
    <location>
        <begin position="167"/>
        <end position="179"/>
    </location>
</feature>
<sequence length="846" mass="96700">MSEGNTQIYSATYSNVPVFEYVTSEGPIMRRKGDSWINATHILKIAKLPKAKRTRILEKDVQTGIHEKVQGGYGKYQGTYVPLKLGEVIARNYNVYDTLKPIFDFEYIEGKTETPPPAPKHNHASALNIAKRQASLQKKELQAKQTKQPKVKKSGDEPKKRGRPKGSTLSSTPSLQHSDTVPLGSMVGGYSRDSSFAAPIPRMMRQNTEQDALHMMASNMNLRQEDLASVDTDEDDDDDHYGKNGGATLKRSKRSNGLSMRNGDFDTNVDLLTSKELFGVSRNTFEKNAHNINGPQADLITPYHQPSINLSQDNQIYADYFANFVTFFLDDEGNKGQANATPESVLPEKLLNPPQPVSKIHINHSIDNEGNTIFHWLCSLGYLTLIKFLIEKFDKEIRLDIRNNNGETPLMFMVKFSNCFNSNSFKEVLEVLFESLILVDSSGKTVLHHIVEYKKEKVAAYYLDILLKSLVHDKEKSNDGIDNITEERFELITKFINHQDSDGNTAFHIAAYNLNKKLIKVFIDYHKFINFSLRNLVTCTVEDYLESHNYVLRLDVGSDGEENLNEENAALINNQRHDMIEEANSLGQSFDAQLYNSKMAINLYNTTANILTEKMAELSYIINQELKEKDNVVLGYFKTLERVNEIKLSTQRAILSIFKLDHLIDDLDEGPKKEKMDPSSQESNVLETDYDNFESNHRRDQIVQEEINRLVNDLMYQLLHKQEEVKQVLKKLKNFKEFVLRKELEKASFKNDLQYGDESQFELANLVQLEILKKRKLVDKIVDLAKDVPPLTDRTDTSKPIIEQYASDANNKLIKYCKLISLSCGMRFDEIENNIDSIEQSLLKNR</sequence>
<dbReference type="Gene3D" id="3.10.260.10">
    <property type="entry name" value="Transcription regulator HTH, APSES-type DNA-binding domain"/>
    <property type="match status" value="1"/>
</dbReference>
<dbReference type="PANTHER" id="PTHR43828:SF15">
    <property type="entry name" value="TRANSCRIPTION FACTOR MBP1"/>
    <property type="match status" value="1"/>
</dbReference>
<feature type="domain" description="HTH APSES-type" evidence="7">
    <location>
        <begin position="8"/>
        <end position="115"/>
    </location>
</feature>
<dbReference type="InterPro" id="IPR036887">
    <property type="entry name" value="HTH_APSES_sf"/>
</dbReference>
<dbReference type="Pfam" id="PF13637">
    <property type="entry name" value="Ank_4"/>
    <property type="match status" value="1"/>
</dbReference>
<dbReference type="Proteomes" id="UP000590412">
    <property type="component" value="Unassembled WGS sequence"/>
</dbReference>
<evidence type="ECO:0000259" key="7">
    <source>
        <dbReference type="PROSITE" id="PS51299"/>
    </source>
</evidence>
<dbReference type="SMART" id="SM00248">
    <property type="entry name" value="ANK"/>
    <property type="match status" value="4"/>
</dbReference>
<evidence type="ECO:0000256" key="6">
    <source>
        <dbReference type="SAM" id="MobiDB-lite"/>
    </source>
</evidence>
<evidence type="ECO:0000256" key="1">
    <source>
        <dbReference type="ARBA" id="ARBA00022737"/>
    </source>
</evidence>
<dbReference type="SUPFAM" id="SSF48403">
    <property type="entry name" value="Ankyrin repeat"/>
    <property type="match status" value="1"/>
</dbReference>
<proteinExistence type="predicted"/>
<dbReference type="GO" id="GO:0001228">
    <property type="term" value="F:DNA-binding transcription activator activity, RNA polymerase II-specific"/>
    <property type="evidence" value="ECO:0007669"/>
    <property type="project" value="UniProtKB-ARBA"/>
</dbReference>
<organism evidence="8 9">
    <name type="scientific">Candida parapsilosis</name>
    <name type="common">Yeast</name>
    <dbReference type="NCBI Taxonomy" id="5480"/>
    <lineage>
        <taxon>Eukaryota</taxon>
        <taxon>Fungi</taxon>
        <taxon>Dikarya</taxon>
        <taxon>Ascomycota</taxon>
        <taxon>Saccharomycotina</taxon>
        <taxon>Pichiomycetes</taxon>
        <taxon>Debaryomycetaceae</taxon>
        <taxon>Candida/Lodderomyces clade</taxon>
        <taxon>Candida</taxon>
    </lineage>
</organism>
<dbReference type="AlphaFoldDB" id="A0A8X7TC94"/>
<protein>
    <recommendedName>
        <fullName evidence="5">Transcription factor MBP1</fullName>
    </recommendedName>
</protein>
<evidence type="ECO:0000256" key="3">
    <source>
        <dbReference type="ARBA" id="ARBA00023125"/>
    </source>
</evidence>
<keyword evidence="2" id="KW-0040">ANK repeat</keyword>
<evidence type="ECO:0000313" key="9">
    <source>
        <dbReference type="Proteomes" id="UP000590412"/>
    </source>
</evidence>
<dbReference type="OrthoDB" id="6718656at2759"/>
<evidence type="ECO:0000256" key="5">
    <source>
        <dbReference type="ARBA" id="ARBA00073969"/>
    </source>
</evidence>
<dbReference type="SUPFAM" id="SSF54616">
    <property type="entry name" value="DNA-binding domain of Mlu1-box binding protein MBP1"/>
    <property type="match status" value="1"/>
</dbReference>
<dbReference type="FunFam" id="3.10.260.10:FF:000004">
    <property type="entry name" value="Transcription factor MBP1"/>
    <property type="match status" value="1"/>
</dbReference>
<dbReference type="EMBL" id="JABWAB010000003">
    <property type="protein sequence ID" value="KAF6057684.1"/>
    <property type="molecule type" value="Genomic_DNA"/>
</dbReference>
<feature type="region of interest" description="Disordered" evidence="6">
    <location>
        <begin position="229"/>
        <end position="264"/>
    </location>
</feature>
<dbReference type="InterPro" id="IPR018004">
    <property type="entry name" value="KilA/APSES_HTH"/>
</dbReference>
<dbReference type="InterPro" id="IPR003163">
    <property type="entry name" value="Tscrpt_reg_HTH_APSES-type"/>
</dbReference>
<dbReference type="Gene3D" id="1.25.40.20">
    <property type="entry name" value="Ankyrin repeat-containing domain"/>
    <property type="match status" value="1"/>
</dbReference>
<dbReference type="InterPro" id="IPR051642">
    <property type="entry name" value="SWI6-like"/>
</dbReference>
<comment type="caution">
    <text evidence="8">The sequence shown here is derived from an EMBL/GenBank/DDBJ whole genome shotgun (WGS) entry which is preliminary data.</text>
</comment>
<dbReference type="PANTHER" id="PTHR43828">
    <property type="entry name" value="ASPARAGINASE"/>
    <property type="match status" value="1"/>
</dbReference>
<dbReference type="InterPro" id="IPR002110">
    <property type="entry name" value="Ankyrin_rpt"/>
</dbReference>
<gene>
    <name evidence="8" type="ORF">FOB60_002239</name>
</gene>
<dbReference type="GO" id="GO:0003677">
    <property type="term" value="F:DNA binding"/>
    <property type="evidence" value="ECO:0007669"/>
    <property type="project" value="UniProtKB-KW"/>
</dbReference>
<evidence type="ECO:0000313" key="8">
    <source>
        <dbReference type="EMBL" id="KAF6057684.1"/>
    </source>
</evidence>
<dbReference type="InterPro" id="IPR036770">
    <property type="entry name" value="Ankyrin_rpt-contain_sf"/>
</dbReference>
<evidence type="ECO:0000256" key="2">
    <source>
        <dbReference type="ARBA" id="ARBA00023043"/>
    </source>
</evidence>
<evidence type="ECO:0000256" key="4">
    <source>
        <dbReference type="ARBA" id="ARBA00054211"/>
    </source>
</evidence>
<keyword evidence="3" id="KW-0238">DNA-binding</keyword>
<keyword evidence="1" id="KW-0677">Repeat</keyword>
<dbReference type="SMART" id="SM01252">
    <property type="entry name" value="KilA-N"/>
    <property type="match status" value="1"/>
</dbReference>
<accession>A0A8X7TC94</accession>
<feature type="region of interest" description="Disordered" evidence="6">
    <location>
        <begin position="133"/>
        <end position="187"/>
    </location>
</feature>
<dbReference type="Pfam" id="PF04383">
    <property type="entry name" value="KilA-N"/>
    <property type="match status" value="1"/>
</dbReference>
<comment type="function">
    <text evidence="4">Binds to MCB elements (Mlu I cell cycle box) found in the promoter of most DNA synthesis genes. Transcriptional activation by MBF has an important role in the transition from G1 to S phase. It may have a dual role in that it behaves as an activator of transcription at the G1-S boundary and as a repressor during other stages of the cell cycle.</text>
</comment>